<dbReference type="Gene3D" id="3.40.50.720">
    <property type="entry name" value="NAD(P)-binding Rossmann-like Domain"/>
    <property type="match status" value="1"/>
</dbReference>
<dbReference type="RefSeq" id="WP_307267681.1">
    <property type="nucleotide sequence ID" value="NZ_JAUSVX010000001.1"/>
</dbReference>
<dbReference type="PROSITE" id="PS00061">
    <property type="entry name" value="ADH_SHORT"/>
    <property type="match status" value="1"/>
</dbReference>
<dbReference type="PANTHER" id="PTHR42879:SF2">
    <property type="entry name" value="3-OXOACYL-[ACYL-CARRIER-PROTEIN] REDUCTASE FABG"/>
    <property type="match status" value="1"/>
</dbReference>
<comment type="caution">
    <text evidence="2">The sequence shown here is derived from an EMBL/GenBank/DDBJ whole genome shotgun (WGS) entry which is preliminary data.</text>
</comment>
<keyword evidence="3" id="KW-1185">Reference proteome</keyword>
<protein>
    <submittedName>
        <fullName evidence="2">3-oxoacyl-[acyl-carrier protein] reductase</fullName>
        <ecNumber evidence="2">1.1.1.100</ecNumber>
    </submittedName>
</protein>
<dbReference type="EMBL" id="JAUSVX010000001">
    <property type="protein sequence ID" value="MDQ0467690.1"/>
    <property type="molecule type" value="Genomic_DNA"/>
</dbReference>
<keyword evidence="2" id="KW-0560">Oxidoreductase</keyword>
<proteinExistence type="inferred from homology"/>
<organism evidence="2 3">
    <name type="scientific">Labrys wisconsinensis</name>
    <dbReference type="NCBI Taxonomy" id="425677"/>
    <lineage>
        <taxon>Bacteria</taxon>
        <taxon>Pseudomonadati</taxon>
        <taxon>Pseudomonadota</taxon>
        <taxon>Alphaproteobacteria</taxon>
        <taxon>Hyphomicrobiales</taxon>
        <taxon>Xanthobacteraceae</taxon>
        <taxon>Labrys</taxon>
    </lineage>
</organism>
<evidence type="ECO:0000256" key="1">
    <source>
        <dbReference type="ARBA" id="ARBA00006484"/>
    </source>
</evidence>
<dbReference type="PRINTS" id="PR00080">
    <property type="entry name" value="SDRFAMILY"/>
</dbReference>
<reference evidence="2 3" key="1">
    <citation type="submission" date="2023-07" db="EMBL/GenBank/DDBJ databases">
        <title>Genomic Encyclopedia of Type Strains, Phase IV (KMG-IV): sequencing the most valuable type-strain genomes for metagenomic binning, comparative biology and taxonomic classification.</title>
        <authorList>
            <person name="Goeker M."/>
        </authorList>
    </citation>
    <scope>NUCLEOTIDE SEQUENCE [LARGE SCALE GENOMIC DNA]</scope>
    <source>
        <strain evidence="2 3">DSM 19619</strain>
    </source>
</reference>
<dbReference type="EC" id="1.1.1.100" evidence="2"/>
<dbReference type="InterPro" id="IPR002347">
    <property type="entry name" value="SDR_fam"/>
</dbReference>
<evidence type="ECO:0000313" key="3">
    <source>
        <dbReference type="Proteomes" id="UP001242480"/>
    </source>
</evidence>
<dbReference type="PRINTS" id="PR00081">
    <property type="entry name" value="GDHRDH"/>
</dbReference>
<gene>
    <name evidence="2" type="ORF">QO011_000685</name>
</gene>
<dbReference type="InterPro" id="IPR020904">
    <property type="entry name" value="Sc_DH/Rdtase_CS"/>
</dbReference>
<dbReference type="GO" id="GO:0004316">
    <property type="term" value="F:3-oxoacyl-[acyl-carrier-protein] reductase (NADPH) activity"/>
    <property type="evidence" value="ECO:0007669"/>
    <property type="project" value="UniProtKB-EC"/>
</dbReference>
<evidence type="ECO:0000313" key="2">
    <source>
        <dbReference type="EMBL" id="MDQ0467690.1"/>
    </source>
</evidence>
<dbReference type="InterPro" id="IPR036291">
    <property type="entry name" value="NAD(P)-bd_dom_sf"/>
</dbReference>
<dbReference type="CDD" id="cd05233">
    <property type="entry name" value="SDR_c"/>
    <property type="match status" value="1"/>
</dbReference>
<dbReference type="InterPro" id="IPR050259">
    <property type="entry name" value="SDR"/>
</dbReference>
<sequence length="246" mass="25093">MSQDLAGQTAVITGGVRGIGLGVGLHLAGRGCAVALWDVDPDGFDPDAAGFAPALVERVDVADEGAVTRAARAAEARLGHVDILVNNAGINGPVRPVADYPLREWERVLAIDLTGVFLCCRALVPGMVGRGYGRIVNVASIAGKEGTPGVSAYCAAKAGVIGFTKALAREVVTAGVTVNAVTPVMAETAILAEMTPEHIALTKAKIPMGRLVTVEEIAATIGWAASPACSFTTGAVFDISGGRADY</sequence>
<name>A0ABU0J0A5_9HYPH</name>
<dbReference type="Pfam" id="PF13561">
    <property type="entry name" value="adh_short_C2"/>
    <property type="match status" value="1"/>
</dbReference>
<accession>A0ABU0J0A5</accession>
<comment type="similarity">
    <text evidence="1">Belongs to the short-chain dehydrogenases/reductases (SDR) family.</text>
</comment>
<dbReference type="SUPFAM" id="SSF51735">
    <property type="entry name" value="NAD(P)-binding Rossmann-fold domains"/>
    <property type="match status" value="1"/>
</dbReference>
<dbReference type="PANTHER" id="PTHR42879">
    <property type="entry name" value="3-OXOACYL-(ACYL-CARRIER-PROTEIN) REDUCTASE"/>
    <property type="match status" value="1"/>
</dbReference>
<dbReference type="Proteomes" id="UP001242480">
    <property type="component" value="Unassembled WGS sequence"/>
</dbReference>